<feature type="transmembrane region" description="Helical" evidence="1">
    <location>
        <begin position="31"/>
        <end position="51"/>
    </location>
</feature>
<keyword evidence="1" id="KW-0812">Transmembrane</keyword>
<dbReference type="Proteomes" id="UP000322530">
    <property type="component" value="Unassembled WGS sequence"/>
</dbReference>
<gene>
    <name evidence="2" type="ORF">KDI_20760</name>
</gene>
<comment type="caution">
    <text evidence="2">The sequence shown here is derived from an EMBL/GenBank/DDBJ whole genome shotgun (WGS) entry which is preliminary data.</text>
</comment>
<feature type="transmembrane region" description="Helical" evidence="1">
    <location>
        <begin position="6"/>
        <end position="24"/>
    </location>
</feature>
<evidence type="ECO:0000256" key="1">
    <source>
        <dbReference type="SAM" id="Phobius"/>
    </source>
</evidence>
<dbReference type="EMBL" id="BIXY01000025">
    <property type="protein sequence ID" value="GCF08512.1"/>
    <property type="molecule type" value="Genomic_DNA"/>
</dbReference>
<name>A0A5A5TAQ9_9CHLR</name>
<evidence type="ECO:0000313" key="2">
    <source>
        <dbReference type="EMBL" id="GCF08512.1"/>
    </source>
</evidence>
<evidence type="ECO:0000313" key="3">
    <source>
        <dbReference type="Proteomes" id="UP000322530"/>
    </source>
</evidence>
<dbReference type="RefSeq" id="WP_172632030.1">
    <property type="nucleotide sequence ID" value="NZ_BIXY01000025.1"/>
</dbReference>
<keyword evidence="1" id="KW-1133">Transmembrane helix</keyword>
<accession>A0A5A5TAQ9</accession>
<proteinExistence type="predicted"/>
<dbReference type="AlphaFoldDB" id="A0A5A5TAQ9"/>
<protein>
    <submittedName>
        <fullName evidence="2">Uncharacterized protein</fullName>
    </submittedName>
</protein>
<organism evidence="2 3">
    <name type="scientific">Dictyobacter arantiisoli</name>
    <dbReference type="NCBI Taxonomy" id="2014874"/>
    <lineage>
        <taxon>Bacteria</taxon>
        <taxon>Bacillati</taxon>
        <taxon>Chloroflexota</taxon>
        <taxon>Ktedonobacteria</taxon>
        <taxon>Ktedonobacterales</taxon>
        <taxon>Dictyobacteraceae</taxon>
        <taxon>Dictyobacter</taxon>
    </lineage>
</organism>
<keyword evidence="1" id="KW-0472">Membrane</keyword>
<sequence length="55" mass="5487">MKVGSLVVAVIGILAVIVGIILKVSSQAHGLTVLIIGAVLLILGLVGAFVLKPKA</sequence>
<reference evidence="2 3" key="1">
    <citation type="submission" date="2019-01" db="EMBL/GenBank/DDBJ databases">
        <title>Draft genome sequence of Dictyobacter sp. Uno17.</title>
        <authorList>
            <person name="Wang C.M."/>
            <person name="Zheng Y."/>
            <person name="Sakai Y."/>
            <person name="Abe K."/>
            <person name="Yokota A."/>
            <person name="Yabe S."/>
        </authorList>
    </citation>
    <scope>NUCLEOTIDE SEQUENCE [LARGE SCALE GENOMIC DNA]</scope>
    <source>
        <strain evidence="2 3">Uno17</strain>
    </source>
</reference>
<keyword evidence="3" id="KW-1185">Reference proteome</keyword>